<organism evidence="1 2">
    <name type="scientific">Nesidiocoris tenuis</name>
    <dbReference type="NCBI Taxonomy" id="355587"/>
    <lineage>
        <taxon>Eukaryota</taxon>
        <taxon>Metazoa</taxon>
        <taxon>Ecdysozoa</taxon>
        <taxon>Arthropoda</taxon>
        <taxon>Hexapoda</taxon>
        <taxon>Insecta</taxon>
        <taxon>Pterygota</taxon>
        <taxon>Neoptera</taxon>
        <taxon>Paraneoptera</taxon>
        <taxon>Hemiptera</taxon>
        <taxon>Heteroptera</taxon>
        <taxon>Panheteroptera</taxon>
        <taxon>Cimicomorpha</taxon>
        <taxon>Miridae</taxon>
        <taxon>Dicyphina</taxon>
        <taxon>Nesidiocoris</taxon>
    </lineage>
</organism>
<evidence type="ECO:0000313" key="1">
    <source>
        <dbReference type="EMBL" id="BES93556.1"/>
    </source>
</evidence>
<proteinExistence type="predicted"/>
<sequence length="74" mass="8203">MKRRKEQISEPAAIDSAHFTVLDERLSLDQRSTDNGNGNELKLFFGAKSPLAALRRRPDGQDLFSSVVGVMARS</sequence>
<dbReference type="EMBL" id="AP028912">
    <property type="protein sequence ID" value="BES93556.1"/>
    <property type="molecule type" value="Genomic_DNA"/>
</dbReference>
<gene>
    <name evidence="1" type="ORF">NTJ_06365</name>
</gene>
<evidence type="ECO:0000313" key="2">
    <source>
        <dbReference type="Proteomes" id="UP001307889"/>
    </source>
</evidence>
<reference evidence="1 2" key="1">
    <citation type="submission" date="2023-09" db="EMBL/GenBank/DDBJ databases">
        <title>Nesidiocoris tenuis whole genome shotgun sequence.</title>
        <authorList>
            <person name="Shibata T."/>
            <person name="Shimoda M."/>
            <person name="Kobayashi T."/>
            <person name="Uehara T."/>
        </authorList>
    </citation>
    <scope>NUCLEOTIDE SEQUENCE [LARGE SCALE GENOMIC DNA]</scope>
    <source>
        <strain evidence="1 2">Japan</strain>
    </source>
</reference>
<keyword evidence="2" id="KW-1185">Reference proteome</keyword>
<protein>
    <submittedName>
        <fullName evidence="1">Uncharacterized protein</fullName>
    </submittedName>
</protein>
<accession>A0ABN7ARN2</accession>
<dbReference type="Proteomes" id="UP001307889">
    <property type="component" value="Chromosome 4"/>
</dbReference>
<name>A0ABN7ARN2_9HEMI</name>